<evidence type="ECO:0000313" key="2">
    <source>
        <dbReference type="Proteomes" id="UP000184188"/>
    </source>
</evidence>
<accession>A0A1L9SUJ4</accession>
<reference evidence="2" key="1">
    <citation type="journal article" date="2017" name="Genome Biol.">
        <title>Comparative genomics reveals high biological diversity and specific adaptations in the industrially and medically important fungal genus Aspergillus.</title>
        <authorList>
            <person name="de Vries R.P."/>
            <person name="Riley R."/>
            <person name="Wiebenga A."/>
            <person name="Aguilar-Osorio G."/>
            <person name="Amillis S."/>
            <person name="Uchima C.A."/>
            <person name="Anderluh G."/>
            <person name="Asadollahi M."/>
            <person name="Askin M."/>
            <person name="Barry K."/>
            <person name="Battaglia E."/>
            <person name="Bayram O."/>
            <person name="Benocci T."/>
            <person name="Braus-Stromeyer S.A."/>
            <person name="Caldana C."/>
            <person name="Canovas D."/>
            <person name="Cerqueira G.C."/>
            <person name="Chen F."/>
            <person name="Chen W."/>
            <person name="Choi C."/>
            <person name="Clum A."/>
            <person name="Dos Santos R.A."/>
            <person name="Damasio A.R."/>
            <person name="Diallinas G."/>
            <person name="Emri T."/>
            <person name="Fekete E."/>
            <person name="Flipphi M."/>
            <person name="Freyberg S."/>
            <person name="Gallo A."/>
            <person name="Gournas C."/>
            <person name="Habgood R."/>
            <person name="Hainaut M."/>
            <person name="Harispe M.L."/>
            <person name="Henrissat B."/>
            <person name="Hilden K.S."/>
            <person name="Hope R."/>
            <person name="Hossain A."/>
            <person name="Karabika E."/>
            <person name="Karaffa L."/>
            <person name="Karanyi Z."/>
            <person name="Krasevec N."/>
            <person name="Kuo A."/>
            <person name="Kusch H."/>
            <person name="LaButti K."/>
            <person name="Lagendijk E.L."/>
            <person name="Lapidus A."/>
            <person name="Levasseur A."/>
            <person name="Lindquist E."/>
            <person name="Lipzen A."/>
            <person name="Logrieco A.F."/>
            <person name="MacCabe A."/>
            <person name="Maekelae M.R."/>
            <person name="Malavazi I."/>
            <person name="Melin P."/>
            <person name="Meyer V."/>
            <person name="Mielnichuk N."/>
            <person name="Miskei M."/>
            <person name="Molnar A.P."/>
            <person name="Mule G."/>
            <person name="Ngan C.Y."/>
            <person name="Orejas M."/>
            <person name="Orosz E."/>
            <person name="Ouedraogo J.P."/>
            <person name="Overkamp K.M."/>
            <person name="Park H.-S."/>
            <person name="Perrone G."/>
            <person name="Piumi F."/>
            <person name="Punt P.J."/>
            <person name="Ram A.F."/>
            <person name="Ramon A."/>
            <person name="Rauscher S."/>
            <person name="Record E."/>
            <person name="Riano-Pachon D.M."/>
            <person name="Robert V."/>
            <person name="Roehrig J."/>
            <person name="Ruller R."/>
            <person name="Salamov A."/>
            <person name="Salih N.S."/>
            <person name="Samson R.A."/>
            <person name="Sandor E."/>
            <person name="Sanguinetti M."/>
            <person name="Schuetze T."/>
            <person name="Sepcic K."/>
            <person name="Shelest E."/>
            <person name="Sherlock G."/>
            <person name="Sophianopoulou V."/>
            <person name="Squina F.M."/>
            <person name="Sun H."/>
            <person name="Susca A."/>
            <person name="Todd R.B."/>
            <person name="Tsang A."/>
            <person name="Unkles S.E."/>
            <person name="van de Wiele N."/>
            <person name="van Rossen-Uffink D."/>
            <person name="Oliveira J.V."/>
            <person name="Vesth T.C."/>
            <person name="Visser J."/>
            <person name="Yu J.-H."/>
            <person name="Zhou M."/>
            <person name="Andersen M.R."/>
            <person name="Archer D.B."/>
            <person name="Baker S.E."/>
            <person name="Benoit I."/>
            <person name="Brakhage A.A."/>
            <person name="Braus G.H."/>
            <person name="Fischer R."/>
            <person name="Frisvad J.C."/>
            <person name="Goldman G.H."/>
            <person name="Houbraken J."/>
            <person name="Oakley B."/>
            <person name="Pocsi I."/>
            <person name="Scazzocchio C."/>
            <person name="Seiboth B."/>
            <person name="vanKuyk P.A."/>
            <person name="Wortman J."/>
            <person name="Dyer P.S."/>
            <person name="Grigoriev I.V."/>
        </authorList>
    </citation>
    <scope>NUCLEOTIDE SEQUENCE [LARGE SCALE GENOMIC DNA]</scope>
    <source>
        <strain evidence="2">CBS 506.65</strain>
    </source>
</reference>
<name>A0A1L9SUJ4_9EURO</name>
<evidence type="ECO:0000313" key="1">
    <source>
        <dbReference type="EMBL" id="OJJ50880.1"/>
    </source>
</evidence>
<gene>
    <name evidence="1" type="ORF">ASPZODRAFT_280245</name>
</gene>
<keyword evidence="2" id="KW-1185">Reference proteome</keyword>
<dbReference type="Proteomes" id="UP000184188">
    <property type="component" value="Unassembled WGS sequence"/>
</dbReference>
<sequence length="177" mass="19784">MLGRENLHTRGRGKGGGEKLTAVIFPLPLPQGGYDPVSVHCPISTTIILYSRWATIPIVDIIPEQFFDWTTGEVRPVLFFFYSLFSSCLSEDEESELEDGPYLCCSLLSLRTNHPRNNQGRSIISCQSRQRRARNLPSPHPYCSPNLINNPLNQVLMCSIHRLGPSTGTPETIESTP</sequence>
<protein>
    <submittedName>
        <fullName evidence="1">Uncharacterized protein</fullName>
    </submittedName>
</protein>
<proteinExistence type="predicted"/>
<dbReference type="GeneID" id="34614572"/>
<dbReference type="EMBL" id="KV878336">
    <property type="protein sequence ID" value="OJJ50880.1"/>
    <property type="molecule type" value="Genomic_DNA"/>
</dbReference>
<organism evidence="1 2">
    <name type="scientific">Penicilliopsis zonata CBS 506.65</name>
    <dbReference type="NCBI Taxonomy" id="1073090"/>
    <lineage>
        <taxon>Eukaryota</taxon>
        <taxon>Fungi</taxon>
        <taxon>Dikarya</taxon>
        <taxon>Ascomycota</taxon>
        <taxon>Pezizomycotina</taxon>
        <taxon>Eurotiomycetes</taxon>
        <taxon>Eurotiomycetidae</taxon>
        <taxon>Eurotiales</taxon>
        <taxon>Aspergillaceae</taxon>
        <taxon>Penicilliopsis</taxon>
    </lineage>
</organism>
<dbReference type="RefSeq" id="XP_022585390.1">
    <property type="nucleotide sequence ID" value="XM_022728108.1"/>
</dbReference>
<dbReference type="VEuPathDB" id="FungiDB:ASPZODRAFT_280245"/>
<dbReference type="AlphaFoldDB" id="A0A1L9SUJ4"/>